<feature type="compositionally biased region" description="Basic and acidic residues" evidence="1">
    <location>
        <begin position="65"/>
        <end position="84"/>
    </location>
</feature>
<gene>
    <name evidence="2" type="ORF">PPERSA_05758</name>
</gene>
<evidence type="ECO:0000256" key="1">
    <source>
        <dbReference type="SAM" id="MobiDB-lite"/>
    </source>
</evidence>
<name>A0A0V0QI39_PSEPJ</name>
<sequence length="316" mass="36258">MSGNNQDDLEINFGDENPIDDSQNQQNNEDWGSNDNNGKGNWSANNDNQYDSNNKNEDDLQIVYEDEKQERQNQKQDEESSNNDRHRKNSSRRRKSYSRSRSRHRSSSRSSSRGRDKQRYRKSSRDQNQDKFSGQCCDTCKQNDRFNSKTCVCVVPANQRRANIGQDGCKNCGCKGCSYEDRIKKEEQEELRNGCCKACLKAFSETGKSCMCNVPNKDRRQQLPKDGCKKCGCHGCHPYDTRLAQKGNNNSSNSNRNRKSRSNSPENLQDLNNLERSKIGTLISNQLQIFPPLLGFGIPQRTYSYLTGRPERGGRY</sequence>
<keyword evidence="3" id="KW-1185">Reference proteome</keyword>
<accession>A0A0V0QI39</accession>
<feature type="compositionally biased region" description="Basic and acidic residues" evidence="1">
    <location>
        <begin position="113"/>
        <end position="129"/>
    </location>
</feature>
<dbReference type="OrthoDB" id="21284at2759"/>
<protein>
    <submittedName>
        <fullName evidence="2">Uncharacterized protein</fullName>
    </submittedName>
</protein>
<evidence type="ECO:0000313" key="2">
    <source>
        <dbReference type="EMBL" id="KRX01919.1"/>
    </source>
</evidence>
<dbReference type="EMBL" id="LDAU01000161">
    <property type="protein sequence ID" value="KRX01919.1"/>
    <property type="molecule type" value="Genomic_DNA"/>
</dbReference>
<dbReference type="AlphaFoldDB" id="A0A0V0QI39"/>
<dbReference type="InParanoid" id="A0A0V0QI39"/>
<feature type="region of interest" description="Disordered" evidence="1">
    <location>
        <begin position="244"/>
        <end position="269"/>
    </location>
</feature>
<reference evidence="2 3" key="1">
    <citation type="journal article" date="2015" name="Sci. Rep.">
        <title>Genome of the facultative scuticociliatosis pathogen Pseudocohnilembus persalinus provides insight into its virulence through horizontal gene transfer.</title>
        <authorList>
            <person name="Xiong J."/>
            <person name="Wang G."/>
            <person name="Cheng J."/>
            <person name="Tian M."/>
            <person name="Pan X."/>
            <person name="Warren A."/>
            <person name="Jiang C."/>
            <person name="Yuan D."/>
            <person name="Miao W."/>
        </authorList>
    </citation>
    <scope>NUCLEOTIDE SEQUENCE [LARGE SCALE GENOMIC DNA]</scope>
    <source>
        <strain evidence="2">36N120E</strain>
    </source>
</reference>
<evidence type="ECO:0000313" key="3">
    <source>
        <dbReference type="Proteomes" id="UP000054937"/>
    </source>
</evidence>
<comment type="caution">
    <text evidence="2">The sequence shown here is derived from an EMBL/GenBank/DDBJ whole genome shotgun (WGS) entry which is preliminary data.</text>
</comment>
<organism evidence="2 3">
    <name type="scientific">Pseudocohnilembus persalinus</name>
    <name type="common">Ciliate</name>
    <dbReference type="NCBI Taxonomy" id="266149"/>
    <lineage>
        <taxon>Eukaryota</taxon>
        <taxon>Sar</taxon>
        <taxon>Alveolata</taxon>
        <taxon>Ciliophora</taxon>
        <taxon>Intramacronucleata</taxon>
        <taxon>Oligohymenophorea</taxon>
        <taxon>Scuticociliatia</taxon>
        <taxon>Philasterida</taxon>
        <taxon>Pseudocohnilembidae</taxon>
        <taxon>Pseudocohnilembus</taxon>
    </lineage>
</organism>
<feature type="region of interest" description="Disordered" evidence="1">
    <location>
        <begin position="1"/>
        <end position="133"/>
    </location>
</feature>
<dbReference type="Proteomes" id="UP000054937">
    <property type="component" value="Unassembled WGS sequence"/>
</dbReference>
<feature type="compositionally biased region" description="Basic residues" evidence="1">
    <location>
        <begin position="85"/>
        <end position="107"/>
    </location>
</feature>
<feature type="compositionally biased region" description="Polar residues" evidence="1">
    <location>
        <begin position="20"/>
        <end position="44"/>
    </location>
</feature>
<proteinExistence type="predicted"/>